<evidence type="ECO:0000313" key="1">
    <source>
        <dbReference type="EMBL" id="EEK15879.1"/>
    </source>
</evidence>
<comment type="caution">
    <text evidence="1">The sequence shown here is derived from an EMBL/GenBank/DDBJ whole genome shotgun (WGS) entry which is preliminary data.</text>
</comment>
<evidence type="ECO:0000313" key="2">
    <source>
        <dbReference type="Proteomes" id="UP000003303"/>
    </source>
</evidence>
<name>C2MEH3_9PORP</name>
<dbReference type="AlphaFoldDB" id="C2MEH3"/>
<gene>
    <name evidence="1" type="ORF">PORUE0001_0798</name>
</gene>
<dbReference type="Proteomes" id="UP000003303">
    <property type="component" value="Unassembled WGS sequence"/>
</dbReference>
<sequence length="211" mass="24295">MTDQTKVAEELAELHHFGSHNIYMPTAPVGHFLPYYPWRTLYEQLPFKGAYPQLLYTDSRADALFDALSLRLAELVADEDFHMEVSLQYPMGIPVAEVREGYLTLIITDPNLAQRLEGLPVEVPRELWLDMLAMSLIQYILQTEIAPEEQVEVALVEMPHEGAEEESEEVRPLWVKQWEQTQEMIRKSNGAHRYRYGFSLTLAGRTSSNVE</sequence>
<organism evidence="1 2">
    <name type="scientific">Porphyromonas uenonis 60-3</name>
    <dbReference type="NCBI Taxonomy" id="596327"/>
    <lineage>
        <taxon>Bacteria</taxon>
        <taxon>Pseudomonadati</taxon>
        <taxon>Bacteroidota</taxon>
        <taxon>Bacteroidia</taxon>
        <taxon>Bacteroidales</taxon>
        <taxon>Porphyromonadaceae</taxon>
        <taxon>Porphyromonas</taxon>
    </lineage>
</organism>
<dbReference type="RefSeq" id="WP_007366249.1">
    <property type="nucleotide sequence ID" value="NZ_ACLR01000242.1"/>
</dbReference>
<proteinExistence type="predicted"/>
<keyword evidence="2" id="KW-1185">Reference proteome</keyword>
<dbReference type="STRING" id="596327.PORUE0001_0798"/>
<dbReference type="EMBL" id="ACLR01000242">
    <property type="protein sequence ID" value="EEK15879.1"/>
    <property type="molecule type" value="Genomic_DNA"/>
</dbReference>
<accession>C2MEH3</accession>
<reference evidence="1 2" key="1">
    <citation type="submission" date="2009-04" db="EMBL/GenBank/DDBJ databases">
        <authorList>
            <person name="Sebastian Y."/>
            <person name="Madupu R."/>
            <person name="Durkin A.S."/>
            <person name="Torralba M."/>
            <person name="Methe B."/>
            <person name="Sutton G.G."/>
            <person name="Strausberg R.L."/>
            <person name="Nelson K.E."/>
        </authorList>
    </citation>
    <scope>NUCLEOTIDE SEQUENCE [LARGE SCALE GENOMIC DNA]</scope>
    <source>
        <strain evidence="1 2">60-3</strain>
    </source>
</reference>
<dbReference type="OrthoDB" id="9877806at2"/>
<protein>
    <submittedName>
        <fullName evidence="1">Uncharacterized protein</fullName>
    </submittedName>
</protein>